<gene>
    <name evidence="3" type="ORF">N5J77_25130</name>
</gene>
<proteinExistence type="predicted"/>
<feature type="compositionally biased region" description="Basic residues" evidence="1">
    <location>
        <begin position="41"/>
        <end position="57"/>
    </location>
</feature>
<dbReference type="AlphaFoldDB" id="A0AA42WZ13"/>
<feature type="signal peptide" evidence="2">
    <location>
        <begin position="1"/>
        <end position="21"/>
    </location>
</feature>
<reference evidence="3" key="1">
    <citation type="submission" date="2022-09" db="EMBL/GenBank/DDBJ databases">
        <title>Intensive care unit water sources are persistently colonized with multi-drug resistant bacteria and are the site of extensive horizontal gene transfer of antibiotic resistance genes.</title>
        <authorList>
            <person name="Diorio-Toth L."/>
        </authorList>
    </citation>
    <scope>NUCLEOTIDE SEQUENCE</scope>
    <source>
        <strain evidence="3">GD03659</strain>
    </source>
</reference>
<feature type="region of interest" description="Disordered" evidence="1">
    <location>
        <begin position="21"/>
        <end position="57"/>
    </location>
</feature>
<feature type="chain" id="PRO_5041246292" description="Acid-shock protein" evidence="2">
    <location>
        <begin position="22"/>
        <end position="57"/>
    </location>
</feature>
<dbReference type="EMBL" id="JAOCKX010000057">
    <property type="protein sequence ID" value="MDH2134423.1"/>
    <property type="molecule type" value="Genomic_DNA"/>
</dbReference>
<evidence type="ECO:0008006" key="5">
    <source>
        <dbReference type="Google" id="ProtNLM"/>
    </source>
</evidence>
<organism evidence="3 4">
    <name type="scientific">Sphingobium yanoikuyae</name>
    <name type="common">Sphingomonas yanoikuyae</name>
    <dbReference type="NCBI Taxonomy" id="13690"/>
    <lineage>
        <taxon>Bacteria</taxon>
        <taxon>Pseudomonadati</taxon>
        <taxon>Pseudomonadota</taxon>
        <taxon>Alphaproteobacteria</taxon>
        <taxon>Sphingomonadales</taxon>
        <taxon>Sphingomonadaceae</taxon>
        <taxon>Sphingobium</taxon>
    </lineage>
</organism>
<keyword evidence="2" id="KW-0732">Signal</keyword>
<accession>A0AA42WZ13</accession>
<dbReference type="Proteomes" id="UP001162318">
    <property type="component" value="Unassembled WGS sequence"/>
</dbReference>
<evidence type="ECO:0000256" key="2">
    <source>
        <dbReference type="SAM" id="SignalP"/>
    </source>
</evidence>
<comment type="caution">
    <text evidence="3">The sequence shown here is derived from an EMBL/GenBank/DDBJ whole genome shotgun (WGS) entry which is preliminary data.</text>
</comment>
<evidence type="ECO:0000256" key="1">
    <source>
        <dbReference type="SAM" id="MobiDB-lite"/>
    </source>
</evidence>
<protein>
    <recommendedName>
        <fullName evidence="5">Acid-shock protein</fullName>
    </recommendedName>
</protein>
<feature type="compositionally biased region" description="Low complexity" evidence="1">
    <location>
        <begin position="29"/>
        <end position="40"/>
    </location>
</feature>
<sequence>MRLFALLPAAALIAMPQIATASPNHKPGAKAAHSHSQAAKHSYKTHAKTKAAPAKKS</sequence>
<name>A0AA42WZ13_SPHYA</name>
<evidence type="ECO:0000313" key="3">
    <source>
        <dbReference type="EMBL" id="MDH2134423.1"/>
    </source>
</evidence>
<dbReference type="RefSeq" id="WP_279729500.1">
    <property type="nucleotide sequence ID" value="NZ_JAOCKX010000057.1"/>
</dbReference>
<evidence type="ECO:0000313" key="4">
    <source>
        <dbReference type="Proteomes" id="UP001162318"/>
    </source>
</evidence>